<dbReference type="Pfam" id="PF21522">
    <property type="entry name" value="MreB-like_C"/>
    <property type="match status" value="1"/>
</dbReference>
<dbReference type="InterPro" id="IPR043129">
    <property type="entry name" value="ATPase_NBD"/>
</dbReference>
<evidence type="ECO:0000313" key="4">
    <source>
        <dbReference type="Proteomes" id="UP000830326"/>
    </source>
</evidence>
<dbReference type="Proteomes" id="UP000830326">
    <property type="component" value="Plasmid unnamed1"/>
</dbReference>
<keyword evidence="4" id="KW-1185">Reference proteome</keyword>
<organism evidence="3 4">
    <name type="scientific">Halobacillus amylolyticus</name>
    <dbReference type="NCBI Taxonomy" id="2932259"/>
    <lineage>
        <taxon>Bacteria</taxon>
        <taxon>Bacillati</taxon>
        <taxon>Bacillota</taxon>
        <taxon>Bacilli</taxon>
        <taxon>Bacillales</taxon>
        <taxon>Bacillaceae</taxon>
        <taxon>Halobacillus</taxon>
    </lineage>
</organism>
<dbReference type="Pfam" id="PF17989">
    <property type="entry name" value="ALP_N"/>
    <property type="match status" value="1"/>
</dbReference>
<evidence type="ECO:0000259" key="2">
    <source>
        <dbReference type="Pfam" id="PF21522"/>
    </source>
</evidence>
<dbReference type="RefSeq" id="WP_245036189.1">
    <property type="nucleotide sequence ID" value="NZ_CP095076.1"/>
</dbReference>
<dbReference type="EMBL" id="CP095076">
    <property type="protein sequence ID" value="UOR14094.1"/>
    <property type="molecule type" value="Genomic_DNA"/>
</dbReference>
<sequence>MKIFAFDVGNGFVKAKSEKRTLIAPSMIAKESALGDSSIAEQFGGEKEYQIFKSPMDEGTSYVWGEGIKEAVEARKLLNTYTHNNRYDSKRFKLLSQFILAELASDFEEDVLKDVVVVTGMPSREIKTSADSQLKEFLTGKHLITRGDMEKVVNVKDVRILEQPLGTLLNLYMTDDAKIHKDLKTSTLSVLDFGAGTTILDTYKNMKRIEDESETYYEGMIDVYKSIANQIRKEHDAKNLDESMIEEGIRNNYTVELSARKKIPFEKEANQAINDFVDTLISKVDRTLASRDHIDQFIVTGGGSQIVAQQFSVDFGEDTLEIVENSQLANVEGYYKFAHAIAKKG</sequence>
<dbReference type="SUPFAM" id="SSF53067">
    <property type="entry name" value="Actin-like ATPase domain"/>
    <property type="match status" value="2"/>
</dbReference>
<evidence type="ECO:0000259" key="1">
    <source>
        <dbReference type="Pfam" id="PF17989"/>
    </source>
</evidence>
<name>A0ABY4HGT0_9BACI</name>
<evidence type="ECO:0000313" key="3">
    <source>
        <dbReference type="EMBL" id="UOR14094.1"/>
    </source>
</evidence>
<proteinExistence type="predicted"/>
<dbReference type="InterPro" id="IPR040607">
    <property type="entry name" value="ALP_N"/>
</dbReference>
<gene>
    <name evidence="3" type="primary">parM</name>
    <name evidence="3" type="ORF">MUO15_21295</name>
</gene>
<feature type="domain" description="Actin-like protein N-terminal" evidence="1">
    <location>
        <begin position="5"/>
        <end position="166"/>
    </location>
</feature>
<dbReference type="CDD" id="cd24021">
    <property type="entry name" value="ASKHA_NBD_ParM_Psk41-like"/>
    <property type="match status" value="1"/>
</dbReference>
<accession>A0ABY4HGT0</accession>
<geneLocation type="plasmid" evidence="3 4">
    <name>unnamed1</name>
</geneLocation>
<keyword evidence="3" id="KW-0614">Plasmid</keyword>
<reference evidence="3" key="1">
    <citation type="submission" date="2022-04" db="EMBL/GenBank/DDBJ databases">
        <title>Halobacillus sp. isolated from saltern.</title>
        <authorList>
            <person name="Won M."/>
            <person name="Lee C.-M."/>
            <person name="Woen H.-Y."/>
            <person name="Kwon S.-W."/>
        </authorList>
    </citation>
    <scope>NUCLEOTIDE SEQUENCE</scope>
    <source>
        <strain evidence="3">SSHM10-5</strain>
        <plasmid evidence="3">unnamed1</plasmid>
    </source>
</reference>
<feature type="domain" description="Actin homologue MreB-like C-terminal" evidence="2">
    <location>
        <begin position="190"/>
        <end position="311"/>
    </location>
</feature>
<dbReference type="Gene3D" id="3.30.420.40">
    <property type="match status" value="2"/>
</dbReference>
<dbReference type="InterPro" id="IPR049067">
    <property type="entry name" value="MreB-like_C"/>
</dbReference>
<protein>
    <submittedName>
        <fullName evidence="3">Plasmid segregation protein ParM</fullName>
    </submittedName>
</protein>